<evidence type="ECO:0000313" key="3">
    <source>
        <dbReference type="Proteomes" id="UP001143545"/>
    </source>
</evidence>
<evidence type="ECO:0000313" key="2">
    <source>
        <dbReference type="EMBL" id="GLB53603.1"/>
    </source>
</evidence>
<organism evidence="2 3">
    <name type="scientific">Neptunitalea chrysea</name>
    <dbReference type="NCBI Taxonomy" id="1647581"/>
    <lineage>
        <taxon>Bacteria</taxon>
        <taxon>Pseudomonadati</taxon>
        <taxon>Bacteroidota</taxon>
        <taxon>Flavobacteriia</taxon>
        <taxon>Flavobacteriales</taxon>
        <taxon>Flavobacteriaceae</taxon>
        <taxon>Neptunitalea</taxon>
    </lineage>
</organism>
<evidence type="ECO:0000256" key="1">
    <source>
        <dbReference type="SAM" id="Phobius"/>
    </source>
</evidence>
<keyword evidence="1" id="KW-0472">Membrane</keyword>
<keyword evidence="1" id="KW-0812">Transmembrane</keyword>
<reference evidence="2" key="1">
    <citation type="submission" date="2022-07" db="EMBL/GenBank/DDBJ databases">
        <title>Taxonomy of Novel Oxalotrophic and Methylotrophic Bacteria.</title>
        <authorList>
            <person name="Sahin N."/>
            <person name="Tani A."/>
        </authorList>
    </citation>
    <scope>NUCLEOTIDE SEQUENCE</scope>
    <source>
        <strain evidence="2">AM327</strain>
    </source>
</reference>
<protein>
    <submittedName>
        <fullName evidence="2">Uncharacterized protein</fullName>
    </submittedName>
</protein>
<keyword evidence="3" id="KW-1185">Reference proteome</keyword>
<gene>
    <name evidence="2" type="ORF">NBRC110019_26440</name>
</gene>
<dbReference type="EMBL" id="BRVP01000020">
    <property type="protein sequence ID" value="GLB53603.1"/>
    <property type="molecule type" value="Genomic_DNA"/>
</dbReference>
<feature type="transmembrane region" description="Helical" evidence="1">
    <location>
        <begin position="12"/>
        <end position="34"/>
    </location>
</feature>
<accession>A0A9W6EWT7</accession>
<feature type="transmembrane region" description="Helical" evidence="1">
    <location>
        <begin position="75"/>
        <end position="95"/>
    </location>
</feature>
<keyword evidence="1" id="KW-1133">Transmembrane helix</keyword>
<dbReference type="AlphaFoldDB" id="A0A9W6EWT7"/>
<dbReference type="Proteomes" id="UP001143545">
    <property type="component" value="Unassembled WGS sequence"/>
</dbReference>
<name>A0A9W6EWT7_9FLAO</name>
<feature type="transmembrane region" description="Helical" evidence="1">
    <location>
        <begin position="40"/>
        <end position="63"/>
    </location>
</feature>
<proteinExistence type="predicted"/>
<comment type="caution">
    <text evidence="2">The sequence shown here is derived from an EMBL/GenBank/DDBJ whole genome shotgun (WGS) entry which is preliminary data.</text>
</comment>
<sequence>MNFKVLYNMKNYILYFALTAFNLLTIMYLEFPFIGGDIGVAYRISAILIILLIAALLSLVMFLKFIVIKIKLKEAIINIGTLFVILLYAIIYILYSIMYY</sequence>